<dbReference type="CDD" id="cd16917">
    <property type="entry name" value="HATPase_UhpB-NarQ-NarX-like"/>
    <property type="match status" value="1"/>
</dbReference>
<evidence type="ECO:0000313" key="6">
    <source>
        <dbReference type="EMBL" id="GAA0409283.1"/>
    </source>
</evidence>
<keyword evidence="2" id="KW-0418">Kinase</keyword>
<sequence length="385" mass="39680">MLRADRQVRAGLLTSLVLCAVFCVALGTAYPRLLEQAAPYGAAVPAALTAALLLVTVAQHTPPRARRPHRRLLLLAVQAVLTYTPLLVLGEPWLSALGFLLGAALAQLPRPLSLYAAAGVAASGPLIIVLLPVDNRLGFRVALDTLLVGLVVHGIVRLSRLTSQAQTDRTRAAALAVQRERDRVARDLHDLLGAQLSAVALKAQAAEAAAHDTDAVRRELAGIQHLARTALADVRGVARGRLALSLDDELARARSVLTGAGVTAEVTGPAAPPPPDLSGVLGAVLREGVTNVLRHSDARHCAITVERGAEGVRLVIVNDGVRSGGRDAHGSGLPGLAARAEESGGRLTAVTDAGGRFRLTVELPVAGPPVAGPPVAGLPVAGPPV</sequence>
<comment type="caution">
    <text evidence="6">The sequence shown here is derived from an EMBL/GenBank/DDBJ whole genome shotgun (WGS) entry which is preliminary data.</text>
</comment>
<keyword evidence="1" id="KW-0808">Transferase</keyword>
<dbReference type="Gene3D" id="1.20.5.1930">
    <property type="match status" value="1"/>
</dbReference>
<evidence type="ECO:0000256" key="1">
    <source>
        <dbReference type="ARBA" id="ARBA00022679"/>
    </source>
</evidence>
<keyword evidence="3" id="KW-0902">Two-component regulatory system</keyword>
<evidence type="ECO:0000259" key="5">
    <source>
        <dbReference type="Pfam" id="PF07730"/>
    </source>
</evidence>
<feature type="transmembrane region" description="Helical" evidence="4">
    <location>
        <begin position="114"/>
        <end position="131"/>
    </location>
</feature>
<dbReference type="EMBL" id="BAAABX010000035">
    <property type="protein sequence ID" value="GAA0409283.1"/>
    <property type="molecule type" value="Genomic_DNA"/>
</dbReference>
<dbReference type="Gene3D" id="3.30.565.10">
    <property type="entry name" value="Histidine kinase-like ATPase, C-terminal domain"/>
    <property type="match status" value="1"/>
</dbReference>
<dbReference type="InterPro" id="IPR036890">
    <property type="entry name" value="HATPase_C_sf"/>
</dbReference>
<dbReference type="InterPro" id="IPR011712">
    <property type="entry name" value="Sig_transdc_His_kin_sub3_dim/P"/>
</dbReference>
<feature type="domain" description="Signal transduction histidine kinase subgroup 3 dimerisation and phosphoacceptor" evidence="5">
    <location>
        <begin position="180"/>
        <end position="239"/>
    </location>
</feature>
<evidence type="ECO:0000256" key="4">
    <source>
        <dbReference type="SAM" id="Phobius"/>
    </source>
</evidence>
<evidence type="ECO:0000313" key="7">
    <source>
        <dbReference type="Proteomes" id="UP001500879"/>
    </source>
</evidence>
<dbReference type="Pfam" id="PF07730">
    <property type="entry name" value="HisKA_3"/>
    <property type="match status" value="1"/>
</dbReference>
<reference evidence="7" key="1">
    <citation type="journal article" date="2019" name="Int. J. Syst. Evol. Microbiol.">
        <title>The Global Catalogue of Microorganisms (GCM) 10K type strain sequencing project: providing services to taxonomists for standard genome sequencing and annotation.</title>
        <authorList>
            <consortium name="The Broad Institute Genomics Platform"/>
            <consortium name="The Broad Institute Genome Sequencing Center for Infectious Disease"/>
            <person name="Wu L."/>
            <person name="Ma J."/>
        </authorList>
    </citation>
    <scope>NUCLEOTIDE SEQUENCE [LARGE SCALE GENOMIC DNA]</scope>
    <source>
        <strain evidence="7">JCM 4788</strain>
    </source>
</reference>
<dbReference type="PANTHER" id="PTHR24421">
    <property type="entry name" value="NITRATE/NITRITE SENSOR PROTEIN NARX-RELATED"/>
    <property type="match status" value="1"/>
</dbReference>
<accession>A0ABP3IL31</accession>
<keyword evidence="4" id="KW-0472">Membrane</keyword>
<keyword evidence="7" id="KW-1185">Reference proteome</keyword>
<feature type="transmembrane region" description="Helical" evidence="4">
    <location>
        <begin position="37"/>
        <end position="60"/>
    </location>
</feature>
<evidence type="ECO:0000256" key="3">
    <source>
        <dbReference type="ARBA" id="ARBA00023012"/>
    </source>
</evidence>
<feature type="transmembrane region" description="Helical" evidence="4">
    <location>
        <begin position="138"/>
        <end position="156"/>
    </location>
</feature>
<dbReference type="PANTHER" id="PTHR24421:SF63">
    <property type="entry name" value="SENSOR HISTIDINE KINASE DESK"/>
    <property type="match status" value="1"/>
</dbReference>
<evidence type="ECO:0000256" key="2">
    <source>
        <dbReference type="ARBA" id="ARBA00022777"/>
    </source>
</evidence>
<dbReference type="RefSeq" id="WP_344024790.1">
    <property type="nucleotide sequence ID" value="NZ_BAAABX010000035.1"/>
</dbReference>
<dbReference type="SUPFAM" id="SSF55874">
    <property type="entry name" value="ATPase domain of HSP90 chaperone/DNA topoisomerase II/histidine kinase"/>
    <property type="match status" value="1"/>
</dbReference>
<organism evidence="6 7">
    <name type="scientific">Streptomyces luteireticuli</name>
    <dbReference type="NCBI Taxonomy" id="173858"/>
    <lineage>
        <taxon>Bacteria</taxon>
        <taxon>Bacillati</taxon>
        <taxon>Actinomycetota</taxon>
        <taxon>Actinomycetes</taxon>
        <taxon>Kitasatosporales</taxon>
        <taxon>Streptomycetaceae</taxon>
        <taxon>Streptomyces</taxon>
    </lineage>
</organism>
<keyword evidence="4" id="KW-1133">Transmembrane helix</keyword>
<feature type="transmembrane region" description="Helical" evidence="4">
    <location>
        <begin position="72"/>
        <end position="94"/>
    </location>
</feature>
<dbReference type="InterPro" id="IPR050482">
    <property type="entry name" value="Sensor_HK_TwoCompSys"/>
</dbReference>
<name>A0ABP3IL31_9ACTN</name>
<keyword evidence="4" id="KW-0812">Transmembrane</keyword>
<dbReference type="Proteomes" id="UP001500879">
    <property type="component" value="Unassembled WGS sequence"/>
</dbReference>
<proteinExistence type="predicted"/>
<gene>
    <name evidence="6" type="ORF">GCM10010357_32940</name>
</gene>
<protein>
    <recommendedName>
        <fullName evidence="5">Signal transduction histidine kinase subgroup 3 dimerisation and phosphoacceptor domain-containing protein</fullName>
    </recommendedName>
</protein>